<evidence type="ECO:0000313" key="2">
    <source>
        <dbReference type="Proteomes" id="UP000297053"/>
    </source>
</evidence>
<dbReference type="GeneID" id="42180328"/>
<dbReference type="AlphaFoldDB" id="A0A4D6KGT8"/>
<gene>
    <name evidence="1" type="ORF">E5139_15265</name>
</gene>
<reference evidence="1 2" key="2">
    <citation type="submission" date="2019-04" db="EMBL/GenBank/DDBJ databases">
        <authorList>
            <person name="Yang S."/>
            <person name="Wei W."/>
        </authorList>
    </citation>
    <scope>NUCLEOTIDE SEQUENCE [LARGE SCALE GENOMIC DNA]</scope>
    <source>
        <strain evidence="2">ZP60</strain>
    </source>
</reference>
<name>A0A4D6KGT8_9EURY</name>
<evidence type="ECO:0000313" key="1">
    <source>
        <dbReference type="EMBL" id="QCD66937.1"/>
    </source>
</evidence>
<protein>
    <submittedName>
        <fullName evidence="1">Uncharacterized protein</fullName>
    </submittedName>
</protein>
<proteinExistence type="predicted"/>
<reference evidence="1 2" key="1">
    <citation type="submission" date="2019-04" db="EMBL/GenBank/DDBJ databases">
        <title>Complete genome sequence of Arthrobacter sp. ZXY-2 associated with effective atrazine degradation and salt adaptation.</title>
        <authorList>
            <person name="Zhao X."/>
        </authorList>
    </citation>
    <scope>NUCLEOTIDE SEQUENCE [LARGE SCALE GENOMIC DNA]</scope>
    <source>
        <strain evidence="2">ZP60</strain>
    </source>
</reference>
<dbReference type="Proteomes" id="UP000297053">
    <property type="component" value="Chromosome"/>
</dbReference>
<accession>A0A4D6KGT8</accession>
<dbReference type="RefSeq" id="WP_015763380.1">
    <property type="nucleotide sequence ID" value="NZ_CP039375.1"/>
</dbReference>
<dbReference type="KEGG" id="halz:E5139_15265"/>
<dbReference type="EMBL" id="CP039375">
    <property type="protein sequence ID" value="QCD66937.1"/>
    <property type="molecule type" value="Genomic_DNA"/>
</dbReference>
<sequence>MAENSELRVVGTRKSRSLGEVSGTISVESERGSVEFTATDDVVLTVGGERNSVTARGSGSTVRLSIDGDRNSVSIARSLDLEIQGDEGVANSIDRHGEAQSGPDLVRTDRAEAYADLGLFDYTVLSYQTNATEREFCHNCGRDAETIVRRHEETVLSVFGFSITLGERTGSDECPECTPHVPDEDVELTEAERREIFR</sequence>
<organism evidence="1 2">
    <name type="scientific">Halomicrobium mukohataei</name>
    <dbReference type="NCBI Taxonomy" id="57705"/>
    <lineage>
        <taxon>Archaea</taxon>
        <taxon>Methanobacteriati</taxon>
        <taxon>Methanobacteriota</taxon>
        <taxon>Stenosarchaea group</taxon>
        <taxon>Halobacteria</taxon>
        <taxon>Halobacteriales</taxon>
        <taxon>Haloarculaceae</taxon>
        <taxon>Halomicrobium</taxon>
    </lineage>
</organism>